<gene>
    <name evidence="2" type="ORF">DBW96_03970</name>
</gene>
<sequence length="170" mass="19923">MKLEDLSKQIKQTPGFPPVHLWNPDLCEGVKFNIDRNGEWFYQNSPLKKESLKILFASILKKENNNYYCVTPVEKVLVKVDLAPYMIIDFRIDNDTYIFDTNLNYSFALKDTQISFLESNEEIIPIIDVRDSIEGFFSRNIYYELINTGYERDGALYIKSANQEYCFGKL</sequence>
<protein>
    <submittedName>
        <fullName evidence="2">DUF1285 domain-containing protein</fullName>
    </submittedName>
</protein>
<name>A0A368BT27_9GAMM</name>
<dbReference type="AlphaFoldDB" id="A0A368BT27"/>
<reference evidence="2 3" key="1">
    <citation type="journal article" date="2018" name="Microbiome">
        <title>Fine metagenomic profile of the Mediterranean stratified and mixed water columns revealed by assembly and recruitment.</title>
        <authorList>
            <person name="Haro-Moreno J.M."/>
            <person name="Lopez-Perez M."/>
            <person name="De La Torre J.R."/>
            <person name="Picazo A."/>
            <person name="Camacho A."/>
            <person name="Rodriguez-Valera F."/>
        </authorList>
    </citation>
    <scope>NUCLEOTIDE SEQUENCE [LARGE SCALE GENOMIC DNA]</scope>
    <source>
        <strain evidence="2">MED-G82</strain>
    </source>
</reference>
<dbReference type="Pfam" id="PF06938">
    <property type="entry name" value="DUF1285_N"/>
    <property type="match status" value="1"/>
</dbReference>
<dbReference type="InterPro" id="IPR023361">
    <property type="entry name" value="DUF1285_beta_roll_sf"/>
</dbReference>
<accession>A0A368BT27</accession>
<dbReference type="Gene3D" id="3.10.540.10">
    <property type="entry name" value="duf1285 like domain"/>
    <property type="match status" value="1"/>
</dbReference>
<dbReference type="Gene3D" id="2.30.270.10">
    <property type="entry name" value="duf1285 protein"/>
    <property type="match status" value="1"/>
</dbReference>
<feature type="domain" description="DUF1285" evidence="1">
    <location>
        <begin position="17"/>
        <end position="81"/>
    </location>
</feature>
<organism evidence="2 3">
    <name type="scientific">SAR86 cluster bacterium</name>
    <dbReference type="NCBI Taxonomy" id="2030880"/>
    <lineage>
        <taxon>Bacteria</taxon>
        <taxon>Pseudomonadati</taxon>
        <taxon>Pseudomonadota</taxon>
        <taxon>Gammaproteobacteria</taxon>
        <taxon>SAR86 cluster</taxon>
    </lineage>
</organism>
<dbReference type="Proteomes" id="UP000253307">
    <property type="component" value="Unassembled WGS sequence"/>
</dbReference>
<comment type="caution">
    <text evidence="2">The sequence shown here is derived from an EMBL/GenBank/DDBJ whole genome shotgun (WGS) entry which is preliminary data.</text>
</comment>
<evidence type="ECO:0000313" key="3">
    <source>
        <dbReference type="Proteomes" id="UP000253307"/>
    </source>
</evidence>
<proteinExistence type="predicted"/>
<dbReference type="EMBL" id="QOPE01000033">
    <property type="protein sequence ID" value="RCL39962.1"/>
    <property type="molecule type" value="Genomic_DNA"/>
</dbReference>
<dbReference type="InterPro" id="IPR048341">
    <property type="entry name" value="DUF1285_N"/>
</dbReference>
<evidence type="ECO:0000259" key="1">
    <source>
        <dbReference type="Pfam" id="PF06938"/>
    </source>
</evidence>
<evidence type="ECO:0000313" key="2">
    <source>
        <dbReference type="EMBL" id="RCL39962.1"/>
    </source>
</evidence>